<keyword evidence="4" id="KW-1185">Reference proteome</keyword>
<feature type="chain" id="PRO_5030954322" evidence="2">
    <location>
        <begin position="20"/>
        <end position="100"/>
    </location>
</feature>
<feature type="signal peptide" evidence="2">
    <location>
        <begin position="1"/>
        <end position="19"/>
    </location>
</feature>
<keyword evidence="1" id="KW-1133">Transmembrane helix</keyword>
<protein>
    <submittedName>
        <fullName evidence="3">Uncharacterized protein</fullName>
    </submittedName>
</protein>
<dbReference type="AlphaFoldDB" id="A0A7W7AD86"/>
<organism evidence="3 4">
    <name type="scientific">Novosphingobium taihuense</name>
    <dbReference type="NCBI Taxonomy" id="260085"/>
    <lineage>
        <taxon>Bacteria</taxon>
        <taxon>Pseudomonadati</taxon>
        <taxon>Pseudomonadota</taxon>
        <taxon>Alphaproteobacteria</taxon>
        <taxon>Sphingomonadales</taxon>
        <taxon>Sphingomonadaceae</taxon>
        <taxon>Novosphingobium</taxon>
    </lineage>
</organism>
<evidence type="ECO:0000256" key="2">
    <source>
        <dbReference type="SAM" id="SignalP"/>
    </source>
</evidence>
<dbReference type="Proteomes" id="UP000538566">
    <property type="component" value="Unassembled WGS sequence"/>
</dbReference>
<proteinExistence type="predicted"/>
<comment type="caution">
    <text evidence="3">The sequence shown here is derived from an EMBL/GenBank/DDBJ whole genome shotgun (WGS) entry which is preliminary data.</text>
</comment>
<keyword evidence="1" id="KW-0472">Membrane</keyword>
<reference evidence="3 4" key="1">
    <citation type="submission" date="2020-08" db="EMBL/GenBank/DDBJ databases">
        <title>Genomic Encyclopedia of Type Strains, Phase IV (KMG-IV): sequencing the most valuable type-strain genomes for metagenomic binning, comparative biology and taxonomic classification.</title>
        <authorList>
            <person name="Goeker M."/>
        </authorList>
    </citation>
    <scope>NUCLEOTIDE SEQUENCE [LARGE SCALE GENOMIC DNA]</scope>
    <source>
        <strain evidence="3 4">DSM 17507</strain>
    </source>
</reference>
<evidence type="ECO:0000313" key="4">
    <source>
        <dbReference type="Proteomes" id="UP000538566"/>
    </source>
</evidence>
<accession>A0A7W7AD86</accession>
<dbReference type="EMBL" id="JACHOA010000006">
    <property type="protein sequence ID" value="MBB4614920.1"/>
    <property type="molecule type" value="Genomic_DNA"/>
</dbReference>
<dbReference type="RefSeq" id="WP_183661224.1">
    <property type="nucleotide sequence ID" value="NZ_JACHOA010000006.1"/>
</dbReference>
<sequence length="100" mass="11166">MLRTIFVVTSALLLTCASAIIHPASDERIMYGFEGALEQNWLPRELAGWPAPFLADSGETSVPHQIGPEDDFRPGPFVADLGFWALVTLGVMRLWRVLRR</sequence>
<keyword evidence="2" id="KW-0732">Signal</keyword>
<name>A0A7W7AD86_9SPHN</name>
<keyword evidence="1" id="KW-0812">Transmembrane</keyword>
<evidence type="ECO:0000313" key="3">
    <source>
        <dbReference type="EMBL" id="MBB4614920.1"/>
    </source>
</evidence>
<feature type="transmembrane region" description="Helical" evidence="1">
    <location>
        <begin position="77"/>
        <end position="95"/>
    </location>
</feature>
<gene>
    <name evidence="3" type="ORF">GGR37_003210</name>
</gene>
<evidence type="ECO:0000256" key="1">
    <source>
        <dbReference type="SAM" id="Phobius"/>
    </source>
</evidence>